<name>A0A839EYB4_9GAMM</name>
<evidence type="ECO:0000313" key="1">
    <source>
        <dbReference type="EMBL" id="MBA8886732.1"/>
    </source>
</evidence>
<keyword evidence="2" id="KW-1185">Reference proteome</keyword>
<accession>A0A839EYB4</accession>
<protein>
    <submittedName>
        <fullName evidence="1">Uncharacterized protein</fullName>
    </submittedName>
</protein>
<comment type="caution">
    <text evidence="1">The sequence shown here is derived from an EMBL/GenBank/DDBJ whole genome shotgun (WGS) entry which is preliminary data.</text>
</comment>
<dbReference type="RefSeq" id="WP_182529783.1">
    <property type="nucleotide sequence ID" value="NZ_JACGXL010000001.1"/>
</dbReference>
<proteinExistence type="predicted"/>
<dbReference type="EMBL" id="JACGXL010000001">
    <property type="protein sequence ID" value="MBA8886732.1"/>
    <property type="molecule type" value="Genomic_DNA"/>
</dbReference>
<evidence type="ECO:0000313" key="2">
    <source>
        <dbReference type="Proteomes" id="UP000550401"/>
    </source>
</evidence>
<dbReference type="Proteomes" id="UP000550401">
    <property type="component" value="Unassembled WGS sequence"/>
</dbReference>
<sequence>MSFGLQILVRSLSTPNSGAGKGYAYGNKWQYHPRSDRHSKILCWGIAFDLLLRDNLIRRHIRDEKTSFGINHTMVDFTNKRRKDLDLVICQRGTPVSGKAVASFADMVDAYEIELSQEEEKLLRQLPAIPHTGVRSALLALEAKAAMTEFGKARPRLYDELNSSHQAIHGDTEAAIAGGFALINTASSFVSPLRNHWKIGERKTDVTKLKQPDEALKTVQKVEQLPRRASIGGHGFDSFGIGMIECFNDGRPIRLVSDALSPPAGSPFHYDAFIERIETIYATRFAGI</sequence>
<organism evidence="1 2">
    <name type="scientific">Dokdonella fugitiva</name>
    <dbReference type="NCBI Taxonomy" id="328517"/>
    <lineage>
        <taxon>Bacteria</taxon>
        <taxon>Pseudomonadati</taxon>
        <taxon>Pseudomonadota</taxon>
        <taxon>Gammaproteobacteria</taxon>
        <taxon>Lysobacterales</taxon>
        <taxon>Rhodanobacteraceae</taxon>
        <taxon>Dokdonella</taxon>
    </lineage>
</organism>
<reference evidence="1 2" key="1">
    <citation type="submission" date="2020-07" db="EMBL/GenBank/DDBJ databases">
        <title>Genomic Encyclopedia of Type Strains, Phase IV (KMG-V): Genome sequencing to study the core and pangenomes of soil and plant-associated prokaryotes.</title>
        <authorList>
            <person name="Whitman W."/>
        </authorList>
    </citation>
    <scope>NUCLEOTIDE SEQUENCE [LARGE SCALE GENOMIC DNA]</scope>
    <source>
        <strain evidence="1 2">RH2WT43</strain>
    </source>
</reference>
<gene>
    <name evidence="1" type="ORF">FHW12_000923</name>
</gene>
<dbReference type="AlphaFoldDB" id="A0A839EYB4"/>